<dbReference type="SUPFAM" id="SSF52833">
    <property type="entry name" value="Thioredoxin-like"/>
    <property type="match status" value="1"/>
</dbReference>
<name>A0ABQ3IKC7_9GAMM</name>
<feature type="domain" description="GST N-terminal" evidence="1">
    <location>
        <begin position="1"/>
        <end position="82"/>
    </location>
</feature>
<dbReference type="InterPro" id="IPR004045">
    <property type="entry name" value="Glutathione_S-Trfase_N"/>
</dbReference>
<dbReference type="Proteomes" id="UP000626370">
    <property type="component" value="Unassembled WGS sequence"/>
</dbReference>
<dbReference type="InterPro" id="IPR036249">
    <property type="entry name" value="Thioredoxin-like_sf"/>
</dbReference>
<evidence type="ECO:0000259" key="1">
    <source>
        <dbReference type="PROSITE" id="PS50404"/>
    </source>
</evidence>
<comment type="caution">
    <text evidence="2">The sequence shown here is derived from an EMBL/GenBank/DDBJ whole genome shotgun (WGS) entry which is preliminary data.</text>
</comment>
<dbReference type="Pfam" id="PF13417">
    <property type="entry name" value="GST_N_3"/>
    <property type="match status" value="1"/>
</dbReference>
<dbReference type="Gene3D" id="1.20.1050.10">
    <property type="match status" value="1"/>
</dbReference>
<evidence type="ECO:0000313" key="2">
    <source>
        <dbReference type="EMBL" id="GHE81529.1"/>
    </source>
</evidence>
<keyword evidence="3" id="KW-1185">Reference proteome</keyword>
<dbReference type="CDD" id="cd00570">
    <property type="entry name" value="GST_N_family"/>
    <property type="match status" value="1"/>
</dbReference>
<sequence length="195" mass="22710">MKLLGSTTSPFVRRIRLYLINIEVTETACEFINLDIFDTQDRAFLTQNNPAQKIPVLIDDDNVINDSGVIYRYLAQKFNQPALTWQQENLLTEIDAANDSMVSMLLLMRSGIDVKQDALFFNLQKERVGKILDSLNEAVADDVIKQWDYVAISLYCLLDWLSFREIYFWQDHNSLLNFFEKAKYQKGIKETVPRI</sequence>
<dbReference type="RefSeq" id="WP_189376733.1">
    <property type="nucleotide sequence ID" value="NZ_BNAH01000002.1"/>
</dbReference>
<gene>
    <name evidence="2" type="ORF">GCM10011501_07190</name>
</gene>
<organism evidence="2 3">
    <name type="scientific">Thalassotalea profundi</name>
    <dbReference type="NCBI Taxonomy" id="2036687"/>
    <lineage>
        <taxon>Bacteria</taxon>
        <taxon>Pseudomonadati</taxon>
        <taxon>Pseudomonadota</taxon>
        <taxon>Gammaproteobacteria</taxon>
        <taxon>Alteromonadales</taxon>
        <taxon>Colwelliaceae</taxon>
        <taxon>Thalassotalea</taxon>
    </lineage>
</organism>
<reference evidence="3" key="1">
    <citation type="journal article" date="2019" name="Int. J. Syst. Evol. Microbiol.">
        <title>The Global Catalogue of Microorganisms (GCM) 10K type strain sequencing project: providing services to taxonomists for standard genome sequencing and annotation.</title>
        <authorList>
            <consortium name="The Broad Institute Genomics Platform"/>
            <consortium name="The Broad Institute Genome Sequencing Center for Infectious Disease"/>
            <person name="Wu L."/>
            <person name="Ma J."/>
        </authorList>
    </citation>
    <scope>NUCLEOTIDE SEQUENCE [LARGE SCALE GENOMIC DNA]</scope>
    <source>
        <strain evidence="3">CGMCC 1.15922</strain>
    </source>
</reference>
<dbReference type="PROSITE" id="PS50404">
    <property type="entry name" value="GST_NTER"/>
    <property type="match status" value="1"/>
</dbReference>
<dbReference type="EMBL" id="BNAH01000002">
    <property type="protein sequence ID" value="GHE81529.1"/>
    <property type="molecule type" value="Genomic_DNA"/>
</dbReference>
<protein>
    <submittedName>
        <fullName evidence="2">Glutathione S-transferase</fullName>
    </submittedName>
</protein>
<proteinExistence type="predicted"/>
<dbReference type="Gene3D" id="3.40.30.10">
    <property type="entry name" value="Glutaredoxin"/>
    <property type="match status" value="1"/>
</dbReference>
<accession>A0ABQ3IKC7</accession>
<evidence type="ECO:0000313" key="3">
    <source>
        <dbReference type="Proteomes" id="UP000626370"/>
    </source>
</evidence>